<evidence type="ECO:0000313" key="1">
    <source>
        <dbReference type="EMBL" id="EED34179.1"/>
    </source>
</evidence>
<evidence type="ECO:0000313" key="2">
    <source>
        <dbReference type="Proteomes" id="UP000004699"/>
    </source>
</evidence>
<gene>
    <name evidence="1" type="ORF">NOR51B_116</name>
</gene>
<accession>B8KYM7</accession>
<protein>
    <submittedName>
        <fullName evidence="1">Uncharacterized protein</fullName>
    </submittedName>
</protein>
<sequence length="86" mass="9894">MLDVSRVSHWLDFHRLGDSWQTLIEQMGLPPAVLPASNGSPDHGTLHQAFNETLAQRVAERFSQDFDYFGYDRNSWQAGYPLESQR</sequence>
<dbReference type="AlphaFoldDB" id="B8KYM7"/>
<dbReference type="EMBL" id="DS999411">
    <property type="protein sequence ID" value="EED34179.1"/>
    <property type="molecule type" value="Genomic_DNA"/>
</dbReference>
<dbReference type="Proteomes" id="UP000004699">
    <property type="component" value="Unassembled WGS sequence"/>
</dbReference>
<reference evidence="2" key="1">
    <citation type="journal article" date="2013" name="BMC Microbiol.">
        <title>Taxonomy and evolution of bacteriochlorophyll a-containing members of the OM60/NOR5 clade of marine gammaproteobacteria: description of Luminiphilus syltensis gen. nov., sp. nov., reclassification of Haliea rubra as Pseudohaliea rubra gen. nov., comb. nov., and emendation of Chromatocurvus halotolerans.</title>
        <authorList>
            <person name="Spring S."/>
            <person name="Riedel T."/>
            <person name="Sproer C."/>
            <person name="Yan S."/>
            <person name="Harder J."/>
            <person name="Fuchs B.M."/>
        </authorList>
    </citation>
    <scope>NUCLEOTIDE SEQUENCE [LARGE SCALE GENOMIC DNA]</scope>
    <source>
        <strain evidence="2">NOR51-B</strain>
    </source>
</reference>
<dbReference type="STRING" id="565045.NOR51B_116"/>
<proteinExistence type="predicted"/>
<keyword evidence="2" id="KW-1185">Reference proteome</keyword>
<name>B8KYM7_9GAMM</name>
<dbReference type="HOGENOM" id="CLU_2494153_0_0_6"/>
<organism evidence="1 2">
    <name type="scientific">Luminiphilus syltensis NOR5-1B</name>
    <dbReference type="NCBI Taxonomy" id="565045"/>
    <lineage>
        <taxon>Bacteria</taxon>
        <taxon>Pseudomonadati</taxon>
        <taxon>Pseudomonadota</taxon>
        <taxon>Gammaproteobacteria</taxon>
        <taxon>Cellvibrionales</taxon>
        <taxon>Halieaceae</taxon>
        <taxon>Luminiphilus</taxon>
    </lineage>
</organism>